<evidence type="ECO:0000313" key="3">
    <source>
        <dbReference type="Proteomes" id="UP000696485"/>
    </source>
</evidence>
<dbReference type="EMBL" id="JAAAUY010000179">
    <property type="protein sequence ID" value="KAF9333856.1"/>
    <property type="molecule type" value="Genomic_DNA"/>
</dbReference>
<name>A0A9P5SMH5_9FUNG</name>
<feature type="signal peptide" evidence="1">
    <location>
        <begin position="1"/>
        <end position="20"/>
    </location>
</feature>
<reference evidence="2" key="1">
    <citation type="journal article" date="2020" name="Fungal Divers.">
        <title>Resolving the Mortierellaceae phylogeny through synthesis of multi-gene phylogenetics and phylogenomics.</title>
        <authorList>
            <person name="Vandepol N."/>
            <person name="Liber J."/>
            <person name="Desiro A."/>
            <person name="Na H."/>
            <person name="Kennedy M."/>
            <person name="Barry K."/>
            <person name="Grigoriev I.V."/>
            <person name="Miller A.N."/>
            <person name="O'Donnell K."/>
            <person name="Stajich J.E."/>
            <person name="Bonito G."/>
        </authorList>
    </citation>
    <scope>NUCLEOTIDE SEQUENCE</scope>
    <source>
        <strain evidence="2">NVP1</strain>
    </source>
</reference>
<dbReference type="AlphaFoldDB" id="A0A9P5SMH5"/>
<keyword evidence="1" id="KW-0732">Signal</keyword>
<accession>A0A9P5SMH5</accession>
<feature type="chain" id="PRO_5040231405" evidence="1">
    <location>
        <begin position="21"/>
        <end position="210"/>
    </location>
</feature>
<dbReference type="Proteomes" id="UP000696485">
    <property type="component" value="Unassembled WGS sequence"/>
</dbReference>
<evidence type="ECO:0000256" key="1">
    <source>
        <dbReference type="SAM" id="SignalP"/>
    </source>
</evidence>
<proteinExistence type="predicted"/>
<keyword evidence="3" id="KW-1185">Reference proteome</keyword>
<gene>
    <name evidence="2" type="ORF">BG006_003060</name>
</gene>
<protein>
    <submittedName>
        <fullName evidence="2">Uncharacterized protein</fullName>
    </submittedName>
</protein>
<sequence length="210" mass="23734">MVKITFSLLSVAFVASLVSASPYRQERYESRAPRPFHGDNQCVPGVTLKEYHPFHLKSYNLKSLVSKEMDSDTIVGGVPNNKDFEELELCIVSSTYGCSSTIVSNCIYQNVPYRFKVSQPVQGYLRVDGNEITIVPDYESSSELNLYKGEANWALRVAHFDNNGVPQVFSAATAGAPIVLEEVVSNKYSQWMEIEEVNDFTKKKSHYRLW</sequence>
<comment type="caution">
    <text evidence="2">The sequence shown here is derived from an EMBL/GenBank/DDBJ whole genome shotgun (WGS) entry which is preliminary data.</text>
</comment>
<organism evidence="2 3">
    <name type="scientific">Podila minutissima</name>
    <dbReference type="NCBI Taxonomy" id="64525"/>
    <lineage>
        <taxon>Eukaryota</taxon>
        <taxon>Fungi</taxon>
        <taxon>Fungi incertae sedis</taxon>
        <taxon>Mucoromycota</taxon>
        <taxon>Mortierellomycotina</taxon>
        <taxon>Mortierellomycetes</taxon>
        <taxon>Mortierellales</taxon>
        <taxon>Mortierellaceae</taxon>
        <taxon>Podila</taxon>
    </lineage>
</organism>
<evidence type="ECO:0000313" key="2">
    <source>
        <dbReference type="EMBL" id="KAF9333856.1"/>
    </source>
</evidence>